<sequence>MDQTLDKTSLDTISLLEERLLRIEHLLYGPSAPSAAPSADSAIHSLEGLERRFSQLLSRVRVYAELLKICTPPT</sequence>
<evidence type="ECO:0000313" key="1">
    <source>
        <dbReference type="EMBL" id="KAK1764114.1"/>
    </source>
</evidence>
<gene>
    <name evidence="1" type="ORF">QBC33DRAFT_548108</name>
</gene>
<evidence type="ECO:0000313" key="2">
    <source>
        <dbReference type="Proteomes" id="UP001244011"/>
    </source>
</evidence>
<name>A0AAJ0FJ81_9PEZI</name>
<organism evidence="1 2">
    <name type="scientific">Phialemonium atrogriseum</name>
    <dbReference type="NCBI Taxonomy" id="1093897"/>
    <lineage>
        <taxon>Eukaryota</taxon>
        <taxon>Fungi</taxon>
        <taxon>Dikarya</taxon>
        <taxon>Ascomycota</taxon>
        <taxon>Pezizomycotina</taxon>
        <taxon>Sordariomycetes</taxon>
        <taxon>Sordariomycetidae</taxon>
        <taxon>Cephalothecales</taxon>
        <taxon>Cephalothecaceae</taxon>
        <taxon>Phialemonium</taxon>
    </lineage>
</organism>
<dbReference type="AlphaFoldDB" id="A0AAJ0FJ81"/>
<proteinExistence type="predicted"/>
<dbReference type="RefSeq" id="XP_060280327.1">
    <property type="nucleotide sequence ID" value="XM_060428802.1"/>
</dbReference>
<dbReference type="Proteomes" id="UP001244011">
    <property type="component" value="Unassembled WGS sequence"/>
</dbReference>
<dbReference type="EMBL" id="MU839022">
    <property type="protein sequence ID" value="KAK1764114.1"/>
    <property type="molecule type" value="Genomic_DNA"/>
</dbReference>
<keyword evidence="2" id="KW-1185">Reference proteome</keyword>
<accession>A0AAJ0FJ81</accession>
<protein>
    <submittedName>
        <fullName evidence="1">Uncharacterized protein</fullName>
    </submittedName>
</protein>
<reference evidence="1" key="1">
    <citation type="submission" date="2023-06" db="EMBL/GenBank/DDBJ databases">
        <title>Genome-scale phylogeny and comparative genomics of the fungal order Sordariales.</title>
        <authorList>
            <consortium name="Lawrence Berkeley National Laboratory"/>
            <person name="Hensen N."/>
            <person name="Bonometti L."/>
            <person name="Westerberg I."/>
            <person name="Brannstrom I.O."/>
            <person name="Guillou S."/>
            <person name="Cros-Aarteil S."/>
            <person name="Calhoun S."/>
            <person name="Haridas S."/>
            <person name="Kuo A."/>
            <person name="Mondo S."/>
            <person name="Pangilinan J."/>
            <person name="Riley R."/>
            <person name="Labutti K."/>
            <person name="Andreopoulos B."/>
            <person name="Lipzen A."/>
            <person name="Chen C."/>
            <person name="Yanf M."/>
            <person name="Daum C."/>
            <person name="Ng V."/>
            <person name="Clum A."/>
            <person name="Steindorff A."/>
            <person name="Ohm R."/>
            <person name="Martin F."/>
            <person name="Silar P."/>
            <person name="Natvig D."/>
            <person name="Lalanne C."/>
            <person name="Gautier V."/>
            <person name="Ament-Velasquez S.L."/>
            <person name="Kruys A."/>
            <person name="Hutchinson M.I."/>
            <person name="Powell A.J."/>
            <person name="Barry K."/>
            <person name="Miller A.N."/>
            <person name="Grigoriev I.V."/>
            <person name="Debuchy R."/>
            <person name="Gladieux P."/>
            <person name="Thoren M.H."/>
            <person name="Johannesson H."/>
        </authorList>
    </citation>
    <scope>NUCLEOTIDE SEQUENCE</scope>
    <source>
        <strain evidence="1">8032-3</strain>
    </source>
</reference>
<comment type="caution">
    <text evidence="1">The sequence shown here is derived from an EMBL/GenBank/DDBJ whole genome shotgun (WGS) entry which is preliminary data.</text>
</comment>
<dbReference type="GeneID" id="85311989"/>